<protein>
    <submittedName>
        <fullName evidence="2">Helix-turn-helix transcriptional regulator</fullName>
    </submittedName>
</protein>
<dbReference type="Gene3D" id="1.10.260.40">
    <property type="entry name" value="lambda repressor-like DNA-binding domains"/>
    <property type="match status" value="1"/>
</dbReference>
<comment type="caution">
    <text evidence="2">The sequence shown here is derived from an EMBL/GenBank/DDBJ whole genome shotgun (WGS) entry which is preliminary data.</text>
</comment>
<reference evidence="2" key="1">
    <citation type="submission" date="2020-12" db="EMBL/GenBank/DDBJ databases">
        <title>The genome sequence of Inhella sp. 1Y17.</title>
        <authorList>
            <person name="Liu Y."/>
        </authorList>
    </citation>
    <scope>NUCLEOTIDE SEQUENCE</scope>
    <source>
        <strain evidence="2">1Y17</strain>
    </source>
</reference>
<dbReference type="Pfam" id="PF13560">
    <property type="entry name" value="HTH_31"/>
    <property type="match status" value="1"/>
</dbReference>
<dbReference type="PANTHER" id="PTHR35010:SF4">
    <property type="entry name" value="BLL5781 PROTEIN"/>
    <property type="match status" value="1"/>
</dbReference>
<organism evidence="2 3">
    <name type="scientific">Inhella proteolytica</name>
    <dbReference type="NCBI Taxonomy" id="2795029"/>
    <lineage>
        <taxon>Bacteria</taxon>
        <taxon>Pseudomonadati</taxon>
        <taxon>Pseudomonadota</taxon>
        <taxon>Betaproteobacteria</taxon>
        <taxon>Burkholderiales</taxon>
        <taxon>Sphaerotilaceae</taxon>
        <taxon>Inhella</taxon>
    </lineage>
</organism>
<dbReference type="Pfam" id="PF17765">
    <property type="entry name" value="MLTR_LBD"/>
    <property type="match status" value="1"/>
</dbReference>
<dbReference type="PROSITE" id="PS50943">
    <property type="entry name" value="HTH_CROC1"/>
    <property type="match status" value="1"/>
</dbReference>
<proteinExistence type="predicted"/>
<accession>A0A931J829</accession>
<dbReference type="SMART" id="SM00530">
    <property type="entry name" value="HTH_XRE"/>
    <property type="match status" value="1"/>
</dbReference>
<dbReference type="InterPro" id="IPR010982">
    <property type="entry name" value="Lambda_DNA-bd_dom_sf"/>
</dbReference>
<dbReference type="InterPro" id="IPR041413">
    <property type="entry name" value="MLTR_LBD"/>
</dbReference>
<dbReference type="PANTHER" id="PTHR35010">
    <property type="entry name" value="BLL4672 PROTEIN-RELATED"/>
    <property type="match status" value="1"/>
</dbReference>
<gene>
    <name evidence="2" type="ORF">I7X39_20430</name>
</gene>
<dbReference type="RefSeq" id="WP_198113059.1">
    <property type="nucleotide sequence ID" value="NZ_JAEDAK010000020.1"/>
</dbReference>
<dbReference type="AlphaFoldDB" id="A0A931J829"/>
<sequence>MQTAPHPITALRRQRRISQLELGLRAGVSQRHLSCIETGRAQPGRATLLALLDALDAPLEARNTALLAAGLAPQYSRHALDAEPLAPARQALERLLHAPGAAPALVIDAEWNLLMANAGVQRLLELLGIPFPAGQPNLLDFLLGPQGLRGCVLNEAEVCGEVLHRARREALHVPALAARLQALGPLPDWPLPQVQAPLLFTRLRAQDGQVLSLFSIFSSFGAPLDVTLASLRIEHLFPADAPTAQALGIG</sequence>
<dbReference type="SUPFAM" id="SSF47413">
    <property type="entry name" value="lambda repressor-like DNA-binding domains"/>
    <property type="match status" value="1"/>
</dbReference>
<evidence type="ECO:0000313" key="3">
    <source>
        <dbReference type="Proteomes" id="UP000613266"/>
    </source>
</evidence>
<dbReference type="Gene3D" id="3.30.450.180">
    <property type="match status" value="1"/>
</dbReference>
<dbReference type="CDD" id="cd00093">
    <property type="entry name" value="HTH_XRE"/>
    <property type="match status" value="1"/>
</dbReference>
<feature type="domain" description="HTH cro/C1-type" evidence="1">
    <location>
        <begin position="8"/>
        <end position="62"/>
    </location>
</feature>
<name>A0A931J829_9BURK</name>
<keyword evidence="3" id="KW-1185">Reference proteome</keyword>
<dbReference type="InterPro" id="IPR001387">
    <property type="entry name" value="Cro/C1-type_HTH"/>
</dbReference>
<dbReference type="GO" id="GO:0003677">
    <property type="term" value="F:DNA binding"/>
    <property type="evidence" value="ECO:0007669"/>
    <property type="project" value="InterPro"/>
</dbReference>
<dbReference type="EMBL" id="JAEDAK010000020">
    <property type="protein sequence ID" value="MBH9579269.1"/>
    <property type="molecule type" value="Genomic_DNA"/>
</dbReference>
<evidence type="ECO:0000259" key="1">
    <source>
        <dbReference type="PROSITE" id="PS50943"/>
    </source>
</evidence>
<evidence type="ECO:0000313" key="2">
    <source>
        <dbReference type="EMBL" id="MBH9579269.1"/>
    </source>
</evidence>
<dbReference type="Proteomes" id="UP000613266">
    <property type="component" value="Unassembled WGS sequence"/>
</dbReference>